<dbReference type="PRINTS" id="PR01374">
    <property type="entry name" value="TONBPROTEIN"/>
</dbReference>
<comment type="similarity">
    <text evidence="2 13">Belongs to the TonB family.</text>
</comment>
<evidence type="ECO:0000256" key="5">
    <source>
        <dbReference type="ARBA" id="ARBA00022475"/>
    </source>
</evidence>
<dbReference type="GO" id="GO:0031992">
    <property type="term" value="F:energy transducer activity"/>
    <property type="evidence" value="ECO:0007669"/>
    <property type="project" value="InterPro"/>
</dbReference>
<keyword evidence="8" id="KW-0677">Repeat</keyword>
<dbReference type="EMBL" id="MASR01000001">
    <property type="protein sequence ID" value="OFE12178.1"/>
    <property type="molecule type" value="Genomic_DNA"/>
</dbReference>
<dbReference type="AlphaFoldDB" id="A0A1E8CIF6"/>
<dbReference type="NCBIfam" id="TIGR01352">
    <property type="entry name" value="tonB_Cterm"/>
    <property type="match status" value="1"/>
</dbReference>
<accession>A0A1E8CIF6</accession>
<dbReference type="InterPro" id="IPR051045">
    <property type="entry name" value="TonB-dependent_transducer"/>
</dbReference>
<keyword evidence="4 13" id="KW-0813">Transport</keyword>
<evidence type="ECO:0000256" key="8">
    <source>
        <dbReference type="ARBA" id="ARBA00022737"/>
    </source>
</evidence>
<dbReference type="Proteomes" id="UP000175669">
    <property type="component" value="Unassembled WGS sequence"/>
</dbReference>
<keyword evidence="9 13" id="KW-0653">Protein transport</keyword>
<evidence type="ECO:0000256" key="12">
    <source>
        <dbReference type="ARBA" id="ARBA00025849"/>
    </source>
</evidence>
<keyword evidence="10" id="KW-1133">Transmembrane helix</keyword>
<keyword evidence="5 13" id="KW-1003">Cell membrane</keyword>
<dbReference type="RefSeq" id="WP_070115802.1">
    <property type="nucleotide sequence ID" value="NZ_CAXATG010000002.1"/>
</dbReference>
<name>A0A1E8CIF6_9GAMM</name>
<keyword evidence="13" id="KW-0735">Signal-anchor</keyword>
<gene>
    <name evidence="16" type="ORF">PHACT_02715</name>
</gene>
<evidence type="ECO:0000256" key="7">
    <source>
        <dbReference type="ARBA" id="ARBA00022692"/>
    </source>
</evidence>
<keyword evidence="11" id="KW-0472">Membrane</keyword>
<dbReference type="PANTHER" id="PTHR33446">
    <property type="entry name" value="PROTEIN TONB-RELATED"/>
    <property type="match status" value="1"/>
</dbReference>
<comment type="subunit">
    <text evidence="12">Homodimer. Forms a complex with the accessory proteins ExbB and ExbD.</text>
</comment>
<dbReference type="InterPro" id="IPR006260">
    <property type="entry name" value="TonB/TolA_C"/>
</dbReference>
<evidence type="ECO:0000256" key="9">
    <source>
        <dbReference type="ARBA" id="ARBA00022927"/>
    </source>
</evidence>
<organism evidence="16 17">
    <name type="scientific">Pseudohongiella acticola</name>
    <dbReference type="NCBI Taxonomy" id="1524254"/>
    <lineage>
        <taxon>Bacteria</taxon>
        <taxon>Pseudomonadati</taxon>
        <taxon>Pseudomonadota</taxon>
        <taxon>Gammaproteobacteria</taxon>
        <taxon>Pseudomonadales</taxon>
        <taxon>Pseudohongiellaceae</taxon>
        <taxon>Pseudohongiella</taxon>
    </lineage>
</organism>
<feature type="domain" description="TonB C-terminal" evidence="15">
    <location>
        <begin position="32"/>
        <end position="122"/>
    </location>
</feature>
<dbReference type="Pfam" id="PF03544">
    <property type="entry name" value="TonB_C"/>
    <property type="match status" value="1"/>
</dbReference>
<evidence type="ECO:0000256" key="14">
    <source>
        <dbReference type="SAM" id="SignalP"/>
    </source>
</evidence>
<evidence type="ECO:0000256" key="10">
    <source>
        <dbReference type="ARBA" id="ARBA00022989"/>
    </source>
</evidence>
<evidence type="ECO:0000256" key="13">
    <source>
        <dbReference type="RuleBase" id="RU362123"/>
    </source>
</evidence>
<evidence type="ECO:0000256" key="4">
    <source>
        <dbReference type="ARBA" id="ARBA00022448"/>
    </source>
</evidence>
<evidence type="ECO:0000313" key="17">
    <source>
        <dbReference type="Proteomes" id="UP000175669"/>
    </source>
</evidence>
<dbReference type="GO" id="GO:0015891">
    <property type="term" value="P:siderophore transport"/>
    <property type="evidence" value="ECO:0007669"/>
    <property type="project" value="InterPro"/>
</dbReference>
<feature type="chain" id="PRO_5009212117" description="Protein TonB" evidence="14">
    <location>
        <begin position="27"/>
        <end position="122"/>
    </location>
</feature>
<evidence type="ECO:0000313" key="16">
    <source>
        <dbReference type="EMBL" id="OFE12178.1"/>
    </source>
</evidence>
<comment type="caution">
    <text evidence="16">The sequence shown here is derived from an EMBL/GenBank/DDBJ whole genome shotgun (WGS) entry which is preliminary data.</text>
</comment>
<sequence length="122" mass="13128">MMKLISKAALIATVAGSSLIAGAAHAQEPAMYSSKNLRAVAQTVPEYPRQAELSGIEGYTVVEFTVMPDGSVAEPTVRDSNYRGFSRVTMEAIENWKFEPVIADAGEAVPVRSAMRFSFVGQ</sequence>
<evidence type="ECO:0000256" key="2">
    <source>
        <dbReference type="ARBA" id="ARBA00006555"/>
    </source>
</evidence>
<dbReference type="InterPro" id="IPR037682">
    <property type="entry name" value="TonB_C"/>
</dbReference>
<dbReference type="GO" id="GO:0098797">
    <property type="term" value="C:plasma membrane protein complex"/>
    <property type="evidence" value="ECO:0007669"/>
    <property type="project" value="TreeGrafter"/>
</dbReference>
<evidence type="ECO:0000256" key="3">
    <source>
        <dbReference type="ARBA" id="ARBA00022362"/>
    </source>
</evidence>
<dbReference type="GO" id="GO:0030288">
    <property type="term" value="C:outer membrane-bounded periplasmic space"/>
    <property type="evidence" value="ECO:0007669"/>
    <property type="project" value="InterPro"/>
</dbReference>
<dbReference type="SUPFAM" id="SSF74653">
    <property type="entry name" value="TolA/TonB C-terminal domain"/>
    <property type="match status" value="1"/>
</dbReference>
<reference evidence="17" key="1">
    <citation type="submission" date="2016-07" db="EMBL/GenBank/DDBJ databases">
        <authorList>
            <person name="Florea S."/>
            <person name="Webb J.S."/>
            <person name="Jaromczyk J."/>
            <person name="Schardl C.L."/>
        </authorList>
    </citation>
    <scope>NUCLEOTIDE SEQUENCE [LARGE SCALE GENOMIC DNA]</scope>
    <source>
        <strain evidence="17">KCTC 42131</strain>
    </source>
</reference>
<keyword evidence="17" id="KW-1185">Reference proteome</keyword>
<dbReference type="InterPro" id="IPR003538">
    <property type="entry name" value="TonB"/>
</dbReference>
<feature type="signal peptide" evidence="14">
    <location>
        <begin position="1"/>
        <end position="26"/>
    </location>
</feature>
<keyword evidence="7" id="KW-0812">Transmembrane</keyword>
<keyword evidence="14" id="KW-0732">Signal</keyword>
<dbReference type="PANTHER" id="PTHR33446:SF8">
    <property type="entry name" value="PROTEIN TONB"/>
    <property type="match status" value="1"/>
</dbReference>
<dbReference type="Gene3D" id="3.30.1150.10">
    <property type="match status" value="1"/>
</dbReference>
<dbReference type="GO" id="GO:0015031">
    <property type="term" value="P:protein transport"/>
    <property type="evidence" value="ECO:0007669"/>
    <property type="project" value="UniProtKB-UniRule"/>
</dbReference>
<proteinExistence type="inferred from homology"/>
<comment type="function">
    <text evidence="13">Interacts with outer membrane receptor proteins that carry out high-affinity binding and energy dependent uptake into the periplasmic space of specific substrates. It could act to transduce energy from the cytoplasmic membrane to specific energy-requiring processes in the outer membrane, resulting in the release into the periplasm of ligands bound by these outer membrane proteins.</text>
</comment>
<dbReference type="GO" id="GO:0055085">
    <property type="term" value="P:transmembrane transport"/>
    <property type="evidence" value="ECO:0007669"/>
    <property type="project" value="InterPro"/>
</dbReference>
<keyword evidence="6 13" id="KW-0997">Cell inner membrane</keyword>
<dbReference type="STRING" id="1524254.PHACT_02715"/>
<evidence type="ECO:0000259" key="15">
    <source>
        <dbReference type="PROSITE" id="PS52015"/>
    </source>
</evidence>
<evidence type="ECO:0000256" key="6">
    <source>
        <dbReference type="ARBA" id="ARBA00022519"/>
    </source>
</evidence>
<dbReference type="PROSITE" id="PS52015">
    <property type="entry name" value="TONB_CTD"/>
    <property type="match status" value="1"/>
</dbReference>
<evidence type="ECO:0000256" key="1">
    <source>
        <dbReference type="ARBA" id="ARBA00004383"/>
    </source>
</evidence>
<comment type="subcellular location">
    <subcellularLocation>
        <location evidence="1 13">Cell inner membrane</location>
        <topology evidence="1 13">Single-pass membrane protein</topology>
        <orientation evidence="1 13">Periplasmic side</orientation>
    </subcellularLocation>
</comment>
<evidence type="ECO:0000256" key="11">
    <source>
        <dbReference type="ARBA" id="ARBA00023136"/>
    </source>
</evidence>
<protein>
    <recommendedName>
        <fullName evidence="3 13">Protein TonB</fullName>
    </recommendedName>
</protein>